<reference evidence="2 3" key="1">
    <citation type="submission" date="2015-01" db="EMBL/GenBank/DDBJ databases">
        <title>Evolution of Trichinella species and genotypes.</title>
        <authorList>
            <person name="Korhonen P.K."/>
            <person name="Edoardo P."/>
            <person name="Giuseppe L.R."/>
            <person name="Gasser R.B."/>
        </authorList>
    </citation>
    <scope>NUCLEOTIDE SEQUENCE [LARGE SCALE GENOMIC DNA]</scope>
    <source>
        <strain evidence="2">ISS141</strain>
    </source>
</reference>
<evidence type="ECO:0000313" key="3">
    <source>
        <dbReference type="Proteomes" id="UP000054815"/>
    </source>
</evidence>
<keyword evidence="1" id="KW-0472">Membrane</keyword>
<accession>A0A0V0XEI0</accession>
<dbReference type="Proteomes" id="UP000054815">
    <property type="component" value="Unassembled WGS sequence"/>
</dbReference>
<dbReference type="EMBL" id="JYDU01000393">
    <property type="protein sequence ID" value="KRX86344.1"/>
    <property type="molecule type" value="Genomic_DNA"/>
</dbReference>
<keyword evidence="1" id="KW-1133">Transmembrane helix</keyword>
<name>A0A0V0XEI0_TRIPS</name>
<feature type="transmembrane region" description="Helical" evidence="1">
    <location>
        <begin position="43"/>
        <end position="64"/>
    </location>
</feature>
<dbReference type="AlphaFoldDB" id="A0A0V0XEI0"/>
<keyword evidence="1" id="KW-0812">Transmembrane</keyword>
<protein>
    <submittedName>
        <fullName evidence="2">Uncharacterized protein</fullName>
    </submittedName>
</protein>
<sequence length="88" mass="10073">MRCCSYTLLMPYNLAQLSESCNGYHGQSTDLQCIAVKIIAKRFYAYVFTQILHYSYAVLGFVSMKAEVWTFPDMSGLVDQFGPCVWNH</sequence>
<comment type="caution">
    <text evidence="2">The sequence shown here is derived from an EMBL/GenBank/DDBJ whole genome shotgun (WGS) entry which is preliminary data.</text>
</comment>
<evidence type="ECO:0000313" key="2">
    <source>
        <dbReference type="EMBL" id="KRX86344.1"/>
    </source>
</evidence>
<proteinExistence type="predicted"/>
<organism evidence="2 3">
    <name type="scientific">Trichinella pseudospiralis</name>
    <name type="common">Parasitic roundworm</name>
    <dbReference type="NCBI Taxonomy" id="6337"/>
    <lineage>
        <taxon>Eukaryota</taxon>
        <taxon>Metazoa</taxon>
        <taxon>Ecdysozoa</taxon>
        <taxon>Nematoda</taxon>
        <taxon>Enoplea</taxon>
        <taxon>Dorylaimia</taxon>
        <taxon>Trichinellida</taxon>
        <taxon>Trichinellidae</taxon>
        <taxon>Trichinella</taxon>
    </lineage>
</organism>
<evidence type="ECO:0000256" key="1">
    <source>
        <dbReference type="SAM" id="Phobius"/>
    </source>
</evidence>
<gene>
    <name evidence="2" type="ORF">T4E_9501</name>
</gene>